<evidence type="ECO:0000256" key="1">
    <source>
        <dbReference type="ARBA" id="ARBA00001974"/>
    </source>
</evidence>
<dbReference type="Pfam" id="PF02771">
    <property type="entry name" value="Acyl-CoA_dh_N"/>
    <property type="match status" value="1"/>
</dbReference>
<dbReference type="GO" id="GO:0050660">
    <property type="term" value="F:flavin adenine dinucleotide binding"/>
    <property type="evidence" value="ECO:0007669"/>
    <property type="project" value="InterPro"/>
</dbReference>
<protein>
    <recommendedName>
        <fullName evidence="7">Cyclohex-1-ene-1-carbonyl-CoA dehydrogenase</fullName>
        <ecNumber evidence="6">1.3.8.10</ecNumber>
    </recommendedName>
</protein>
<dbReference type="Pfam" id="PF02770">
    <property type="entry name" value="Acyl-CoA_dh_M"/>
    <property type="match status" value="1"/>
</dbReference>
<dbReference type="PANTHER" id="PTHR43884:SF12">
    <property type="entry name" value="ISOVALERYL-COA DEHYDROGENASE, MITOCHONDRIAL-RELATED"/>
    <property type="match status" value="1"/>
</dbReference>
<evidence type="ECO:0000256" key="6">
    <source>
        <dbReference type="ARBA" id="ARBA00066362"/>
    </source>
</evidence>
<keyword evidence="3 8" id="KW-0285">Flavoprotein</keyword>
<comment type="similarity">
    <text evidence="2 8">Belongs to the acyl-CoA dehydrogenase family.</text>
</comment>
<reference evidence="12" key="1">
    <citation type="submission" date="2020-02" db="EMBL/GenBank/DDBJ databases">
        <authorList>
            <person name="Meier V. D."/>
        </authorList>
    </citation>
    <scope>NUCLEOTIDE SEQUENCE</scope>
    <source>
        <strain evidence="12">AVDCRST_MAG68</strain>
    </source>
</reference>
<keyword evidence="4 8" id="KW-0274">FAD</keyword>
<evidence type="ECO:0000259" key="10">
    <source>
        <dbReference type="Pfam" id="PF02770"/>
    </source>
</evidence>
<proteinExistence type="inferred from homology"/>
<dbReference type="Gene3D" id="2.40.110.10">
    <property type="entry name" value="Butyryl-CoA Dehydrogenase, subunit A, domain 2"/>
    <property type="match status" value="1"/>
</dbReference>
<name>A0A6J4MLU9_9BACT</name>
<evidence type="ECO:0000313" key="12">
    <source>
        <dbReference type="EMBL" id="CAA9363014.1"/>
    </source>
</evidence>
<dbReference type="InterPro" id="IPR009075">
    <property type="entry name" value="AcylCo_DH/oxidase_C"/>
</dbReference>
<dbReference type="AlphaFoldDB" id="A0A6J4MLU9"/>
<evidence type="ECO:0000256" key="5">
    <source>
        <dbReference type="ARBA" id="ARBA00023002"/>
    </source>
</evidence>
<dbReference type="FunFam" id="1.20.140.10:FF:000004">
    <property type="entry name" value="Acyl-CoA dehydrogenase FadE25"/>
    <property type="match status" value="1"/>
</dbReference>
<dbReference type="FunFam" id="2.40.110.10:FF:000001">
    <property type="entry name" value="Acyl-CoA dehydrogenase, mitochondrial"/>
    <property type="match status" value="1"/>
</dbReference>
<evidence type="ECO:0000256" key="3">
    <source>
        <dbReference type="ARBA" id="ARBA00022630"/>
    </source>
</evidence>
<dbReference type="InterPro" id="IPR013786">
    <property type="entry name" value="AcylCoA_DH/ox_N"/>
</dbReference>
<dbReference type="PIRSF" id="PIRSF016578">
    <property type="entry name" value="HsaA"/>
    <property type="match status" value="1"/>
</dbReference>
<dbReference type="InterPro" id="IPR036250">
    <property type="entry name" value="AcylCo_DH-like_C"/>
</dbReference>
<dbReference type="FunFam" id="1.10.540.10:FF:000002">
    <property type="entry name" value="Acyl-CoA dehydrogenase FadE19"/>
    <property type="match status" value="1"/>
</dbReference>
<sequence>MTEEQLQIQSLAREFAEGELRPHAEEWDRDAHFPREVIGSLGELGFLGMLIPEEWDGLGMDTTTYLTALEEIARGDASVAVAMSVHNSLPTQMILAHGSDAQKERWLRPMARGELLGGFALSEAEAGSDAAALAAQATRTDGGWVLNGAKAWITNGGFGDVMVVMARTDTPGDRRGAKGIGAFIVPTDAEGYIVGKKEDKMGQRASETVGIAFKELFVADDQLLGEPGMGFIYALQGLDNGRMGIAALATGIAQAALEHSLGYAAERKQFGTAVREFQGMQWKLANMAVRIEAARALTHRAAAAKDAGEPVSRLSSMAKLFASEAAMYVTTEAVQVHGGYGYVKEYPVERLFRDAKVTEIYEGTSEVQRTVIARELYRQ</sequence>
<dbReference type="PROSITE" id="PS00073">
    <property type="entry name" value="ACYL_COA_DH_2"/>
    <property type="match status" value="1"/>
</dbReference>
<dbReference type="InterPro" id="IPR037069">
    <property type="entry name" value="AcylCoA_DH/ox_N_sf"/>
</dbReference>
<comment type="cofactor">
    <cofactor evidence="1 8">
        <name>FAD</name>
        <dbReference type="ChEBI" id="CHEBI:57692"/>
    </cofactor>
</comment>
<dbReference type="InterPro" id="IPR006091">
    <property type="entry name" value="Acyl-CoA_Oxase/DH_mid-dom"/>
</dbReference>
<feature type="domain" description="Acyl-CoA dehydrogenase/oxidase N-terminal" evidence="11">
    <location>
        <begin position="2"/>
        <end position="114"/>
    </location>
</feature>
<feature type="domain" description="Acyl-CoA oxidase/dehydrogenase middle" evidence="10">
    <location>
        <begin position="118"/>
        <end position="214"/>
    </location>
</feature>
<dbReference type="GO" id="GO:0003995">
    <property type="term" value="F:acyl-CoA dehydrogenase activity"/>
    <property type="evidence" value="ECO:0007669"/>
    <property type="project" value="InterPro"/>
</dbReference>
<organism evidence="12">
    <name type="scientific">uncultured Gemmatimonadota bacterium</name>
    <dbReference type="NCBI Taxonomy" id="203437"/>
    <lineage>
        <taxon>Bacteria</taxon>
        <taxon>Pseudomonadati</taxon>
        <taxon>Gemmatimonadota</taxon>
        <taxon>environmental samples</taxon>
    </lineage>
</organism>
<evidence type="ECO:0000256" key="7">
    <source>
        <dbReference type="ARBA" id="ARBA00072305"/>
    </source>
</evidence>
<evidence type="ECO:0000259" key="9">
    <source>
        <dbReference type="Pfam" id="PF00441"/>
    </source>
</evidence>
<dbReference type="EMBL" id="CADCTW010000210">
    <property type="protein sequence ID" value="CAA9363014.1"/>
    <property type="molecule type" value="Genomic_DNA"/>
</dbReference>
<gene>
    <name evidence="12" type="ORF">AVDCRST_MAG68-4613</name>
</gene>
<dbReference type="InterPro" id="IPR006089">
    <property type="entry name" value="Acyl-CoA_DH_CS"/>
</dbReference>
<evidence type="ECO:0000256" key="4">
    <source>
        <dbReference type="ARBA" id="ARBA00022827"/>
    </source>
</evidence>
<dbReference type="InterPro" id="IPR009100">
    <property type="entry name" value="AcylCoA_DH/oxidase_NM_dom_sf"/>
</dbReference>
<dbReference type="Pfam" id="PF00441">
    <property type="entry name" value="Acyl-CoA_dh_1"/>
    <property type="match status" value="1"/>
</dbReference>
<dbReference type="InterPro" id="IPR046373">
    <property type="entry name" value="Acyl-CoA_Oxase/DH_mid-dom_sf"/>
</dbReference>
<evidence type="ECO:0000256" key="2">
    <source>
        <dbReference type="ARBA" id="ARBA00009347"/>
    </source>
</evidence>
<dbReference type="Gene3D" id="1.10.540.10">
    <property type="entry name" value="Acyl-CoA dehydrogenase/oxidase, N-terminal domain"/>
    <property type="match status" value="1"/>
</dbReference>
<keyword evidence="5 8" id="KW-0560">Oxidoreductase</keyword>
<evidence type="ECO:0000256" key="8">
    <source>
        <dbReference type="RuleBase" id="RU362125"/>
    </source>
</evidence>
<dbReference type="SUPFAM" id="SSF47203">
    <property type="entry name" value="Acyl-CoA dehydrogenase C-terminal domain-like"/>
    <property type="match status" value="1"/>
</dbReference>
<accession>A0A6J4MLU9</accession>
<dbReference type="Gene3D" id="1.20.140.10">
    <property type="entry name" value="Butyryl-CoA Dehydrogenase, subunit A, domain 3"/>
    <property type="match status" value="1"/>
</dbReference>
<dbReference type="PROSITE" id="PS00072">
    <property type="entry name" value="ACYL_COA_DH_1"/>
    <property type="match status" value="1"/>
</dbReference>
<feature type="domain" description="Acyl-CoA dehydrogenase/oxidase C-terminal" evidence="9">
    <location>
        <begin position="228"/>
        <end position="376"/>
    </location>
</feature>
<evidence type="ECO:0000259" key="11">
    <source>
        <dbReference type="Pfam" id="PF02771"/>
    </source>
</evidence>
<dbReference type="SUPFAM" id="SSF56645">
    <property type="entry name" value="Acyl-CoA dehydrogenase NM domain-like"/>
    <property type="match status" value="1"/>
</dbReference>
<dbReference type="EC" id="1.3.8.10" evidence="6"/>
<dbReference type="PANTHER" id="PTHR43884">
    <property type="entry name" value="ACYL-COA DEHYDROGENASE"/>
    <property type="match status" value="1"/>
</dbReference>